<feature type="region of interest" description="Disordered" evidence="5">
    <location>
        <begin position="1"/>
        <end position="22"/>
    </location>
</feature>
<feature type="compositionally biased region" description="Low complexity" evidence="5">
    <location>
        <begin position="682"/>
        <end position="712"/>
    </location>
</feature>
<feature type="region of interest" description="Disordered" evidence="5">
    <location>
        <begin position="67"/>
        <end position="102"/>
    </location>
</feature>
<dbReference type="FunFam" id="2.130.10.10:FF:001319">
    <property type="entry name" value="Gastrulation defective protein 1"/>
    <property type="match status" value="1"/>
</dbReference>
<keyword evidence="1 4" id="KW-0853">WD repeat</keyword>
<organism evidence="7 8">
    <name type="scientific">Meloidogyne floridensis</name>
    <dbReference type="NCBI Taxonomy" id="298350"/>
    <lineage>
        <taxon>Eukaryota</taxon>
        <taxon>Metazoa</taxon>
        <taxon>Ecdysozoa</taxon>
        <taxon>Nematoda</taxon>
        <taxon>Chromadorea</taxon>
        <taxon>Rhabditida</taxon>
        <taxon>Tylenchina</taxon>
        <taxon>Tylenchomorpha</taxon>
        <taxon>Tylenchoidea</taxon>
        <taxon>Meloidogynidae</taxon>
        <taxon>Meloidogyninae</taxon>
        <taxon>Meloidogyne</taxon>
    </lineage>
</organism>
<evidence type="ECO:0000256" key="3">
    <source>
        <dbReference type="ARBA" id="ARBA00038343"/>
    </source>
</evidence>
<dbReference type="PANTHER" id="PTHR16017">
    <property type="entry name" value="GASTRULATION DEFECTIVE PROTEIN 1-RELATED"/>
    <property type="match status" value="1"/>
</dbReference>
<dbReference type="SMART" id="SM00320">
    <property type="entry name" value="WD40"/>
    <property type="match status" value="7"/>
</dbReference>
<feature type="compositionally biased region" description="Polar residues" evidence="5">
    <location>
        <begin position="1"/>
        <end position="19"/>
    </location>
</feature>
<feature type="region of interest" description="Disordered" evidence="5">
    <location>
        <begin position="614"/>
        <end position="644"/>
    </location>
</feature>
<dbReference type="PROSITE" id="PS50082">
    <property type="entry name" value="WD_REPEATS_2"/>
    <property type="match status" value="3"/>
</dbReference>
<dbReference type="InterPro" id="IPR015943">
    <property type="entry name" value="WD40/YVTN_repeat-like_dom_sf"/>
</dbReference>
<dbReference type="Gene3D" id="2.130.10.10">
    <property type="entry name" value="YVTN repeat-like/Quinoprotein amine dehydrogenase"/>
    <property type="match status" value="2"/>
</dbReference>
<evidence type="ECO:0000313" key="7">
    <source>
        <dbReference type="Proteomes" id="UP000887560"/>
    </source>
</evidence>
<keyword evidence="2" id="KW-0677">Repeat</keyword>
<evidence type="ECO:0000256" key="2">
    <source>
        <dbReference type="ARBA" id="ARBA00022737"/>
    </source>
</evidence>
<proteinExistence type="inferred from homology"/>
<keyword evidence="7" id="KW-1185">Reference proteome</keyword>
<evidence type="ECO:0000256" key="1">
    <source>
        <dbReference type="ARBA" id="ARBA00022574"/>
    </source>
</evidence>
<dbReference type="InterPro" id="IPR001680">
    <property type="entry name" value="WD40_rpt"/>
</dbReference>
<name>A0A915PBV8_9BILA</name>
<dbReference type="Pfam" id="PF00400">
    <property type="entry name" value="WD40"/>
    <property type="match status" value="3"/>
</dbReference>
<evidence type="ECO:0000256" key="4">
    <source>
        <dbReference type="PROSITE-ProRule" id="PRU00221"/>
    </source>
</evidence>
<feature type="repeat" description="WD" evidence="4">
    <location>
        <begin position="242"/>
        <end position="284"/>
    </location>
</feature>
<feature type="compositionally biased region" description="Acidic residues" evidence="5">
    <location>
        <begin position="622"/>
        <end position="634"/>
    </location>
</feature>
<comment type="similarity">
    <text evidence="3">Belongs to the WD repeat GAD-1 family.</text>
</comment>
<dbReference type="GO" id="GO:0005634">
    <property type="term" value="C:nucleus"/>
    <property type="evidence" value="ECO:0007669"/>
    <property type="project" value="TreeGrafter"/>
</dbReference>
<dbReference type="SUPFAM" id="SSF50978">
    <property type="entry name" value="WD40 repeat-like"/>
    <property type="match status" value="1"/>
</dbReference>
<dbReference type="PANTHER" id="PTHR16017:SF0">
    <property type="entry name" value="WD REPEAT-CONTAINING PROTEIN 70"/>
    <property type="match status" value="1"/>
</dbReference>
<feature type="repeat" description="WD" evidence="4">
    <location>
        <begin position="343"/>
        <end position="377"/>
    </location>
</feature>
<dbReference type="Proteomes" id="UP000887560">
    <property type="component" value="Unplaced"/>
</dbReference>
<sequence length="742" mass="82944">MEQSSKNIKNTSSENTNSQKKARQFDFDLLFAQTIESKQTEQESADFSRISLQGGVDEITKIDRNVAGNKQEDDFVGPPIPENLKNSKQDDGDEDVVGPPLPSGFILDKNVLIENADDAGFDEDEINVSSVIPASYEVSVKTDTTKAITALAFDLQGAKFAIGTYSYSVSIYEFQRMDSSMSSFRQIYPCESHVINDLAFSNNAENLLVGSSSPILRLLDRQGSQWAETVRGDQYLVDPANTKGHTAAINSVCWHPLSKNEFLTCADDGTLRIWDINDYKDVTKCINTQHKLIKTKNSTGKRALATTCCYSRDGKLIAAGCDDGSIQIWKNGKLFVNTTYMCRTAHTGLITRLQFSPDNERIISRSMDDSLKLWSLKDFKKPLKEATNLKTIFPQTDCGYSPHAEFIFTATNDKTREGGENGSLLFFDSETLELLYKIEYENQGCIRALWHPKINQIFVGLSDGTCKIYYDPSISVRGAIQCVGRPIKRSREKEVVKEELILSPLTLEMFQPRGEDGEEREVTEWRLRKYLRMQSKQKRPQFRQPAAMPMSGPSTGGRIRPQGGTLHGFIAKEMGLVRNKEFIDDEDIRSAILRHAEEAERDPQFITKAYTLTQPNPVFQESTEEEKGEGEEDEPVYKDAGNGTTISGIQTTTINWWGSMAVTQPDSYIADDSTVINTTTDSSGLNGSISQDSSSSNIANTSSTDTSTNSTTKNKAISHKYQKYIFVDLISILFFGTFLYLN</sequence>
<feature type="transmembrane region" description="Helical" evidence="6">
    <location>
        <begin position="724"/>
        <end position="741"/>
    </location>
</feature>
<dbReference type="PROSITE" id="PS50294">
    <property type="entry name" value="WD_REPEATS_REGION"/>
    <property type="match status" value="2"/>
</dbReference>
<feature type="region of interest" description="Disordered" evidence="5">
    <location>
        <begin position="681"/>
        <end position="712"/>
    </location>
</feature>
<keyword evidence="6" id="KW-1133">Transmembrane helix</keyword>
<keyword evidence="6" id="KW-0472">Membrane</keyword>
<feature type="region of interest" description="Disordered" evidence="5">
    <location>
        <begin position="538"/>
        <end position="560"/>
    </location>
</feature>
<evidence type="ECO:0000256" key="6">
    <source>
        <dbReference type="SAM" id="Phobius"/>
    </source>
</evidence>
<reference evidence="8" key="1">
    <citation type="submission" date="2022-11" db="UniProtKB">
        <authorList>
            <consortium name="WormBaseParasite"/>
        </authorList>
    </citation>
    <scope>IDENTIFICATION</scope>
</reference>
<dbReference type="AlphaFoldDB" id="A0A915PBV8"/>
<keyword evidence="6" id="KW-0812">Transmembrane</keyword>
<accession>A0A915PBV8</accession>
<evidence type="ECO:0000313" key="8">
    <source>
        <dbReference type="WBParaSite" id="scf7180000424475.g13250"/>
    </source>
</evidence>
<protein>
    <submittedName>
        <fullName evidence="8">WD_REPEATS_REGION domain-containing protein</fullName>
    </submittedName>
</protein>
<dbReference type="InterPro" id="IPR051858">
    <property type="entry name" value="WD_repeat_GAD-1"/>
</dbReference>
<dbReference type="InterPro" id="IPR036322">
    <property type="entry name" value="WD40_repeat_dom_sf"/>
</dbReference>
<evidence type="ECO:0000256" key="5">
    <source>
        <dbReference type="SAM" id="MobiDB-lite"/>
    </source>
</evidence>
<feature type="repeat" description="WD" evidence="4">
    <location>
        <begin position="298"/>
        <end position="330"/>
    </location>
</feature>
<dbReference type="WBParaSite" id="scf7180000424475.g13250">
    <property type="protein sequence ID" value="scf7180000424475.g13250"/>
    <property type="gene ID" value="scf7180000424475.g13250"/>
</dbReference>
<dbReference type="GO" id="GO:0035861">
    <property type="term" value="C:site of double-strand break"/>
    <property type="evidence" value="ECO:0007669"/>
    <property type="project" value="TreeGrafter"/>
</dbReference>